<dbReference type="Gene3D" id="3.40.50.1980">
    <property type="entry name" value="Nitrogenase molybdenum iron protein domain"/>
    <property type="match status" value="2"/>
</dbReference>
<dbReference type="EMBL" id="CP048649">
    <property type="protein sequence ID" value="QIB68805.1"/>
    <property type="molecule type" value="Genomic_DNA"/>
</dbReference>
<dbReference type="KEGG" id="abut:Ami103574_05485"/>
<dbReference type="PANTHER" id="PTHR42953:SF3">
    <property type="entry name" value="HIGH-AFFINITY ZINC UPTAKE SYSTEM PROTEIN ZNUA"/>
    <property type="match status" value="1"/>
</dbReference>
<dbReference type="RefSeq" id="WP_163065668.1">
    <property type="nucleotide sequence ID" value="NZ_CP048649.1"/>
</dbReference>
<dbReference type="PRINTS" id="PR00690">
    <property type="entry name" value="ADHESNFAMILY"/>
</dbReference>
<dbReference type="InterPro" id="IPR006129">
    <property type="entry name" value="AdhesinB"/>
</dbReference>
<evidence type="ECO:0000313" key="7">
    <source>
        <dbReference type="EMBL" id="QIB68805.1"/>
    </source>
</evidence>
<dbReference type="InterPro" id="IPR006128">
    <property type="entry name" value="Lipoprotein_PsaA-like"/>
</dbReference>
<dbReference type="InterPro" id="IPR006127">
    <property type="entry name" value="ZnuA-like"/>
</dbReference>
<dbReference type="InterPro" id="IPR050492">
    <property type="entry name" value="Bact_metal-bind_prot9"/>
</dbReference>
<comment type="similarity">
    <text evidence="1 4">Belongs to the bacterial solute-binding protein 9 family.</text>
</comment>
<feature type="signal peptide" evidence="6">
    <location>
        <begin position="1"/>
        <end position="19"/>
    </location>
</feature>
<protein>
    <submittedName>
        <fullName evidence="7">Zinc ABC transporter substrate-binding protein</fullName>
    </submittedName>
</protein>
<dbReference type="AlphaFoldDB" id="A0A858BUQ4"/>
<dbReference type="SUPFAM" id="SSF53807">
    <property type="entry name" value="Helical backbone' metal receptor"/>
    <property type="match status" value="1"/>
</dbReference>
<evidence type="ECO:0000256" key="6">
    <source>
        <dbReference type="SAM" id="SignalP"/>
    </source>
</evidence>
<organism evidence="7 8">
    <name type="scientific">Aminipila butyrica</name>
    <dbReference type="NCBI Taxonomy" id="433296"/>
    <lineage>
        <taxon>Bacteria</taxon>
        <taxon>Bacillati</taxon>
        <taxon>Bacillota</taxon>
        <taxon>Clostridia</taxon>
        <taxon>Peptostreptococcales</taxon>
        <taxon>Anaerovoracaceae</taxon>
        <taxon>Aminipila</taxon>
    </lineage>
</organism>
<gene>
    <name evidence="7" type="ORF">Ami103574_05485</name>
</gene>
<dbReference type="Proteomes" id="UP000466848">
    <property type="component" value="Chromosome"/>
</dbReference>
<keyword evidence="2 4" id="KW-0813">Transport</keyword>
<evidence type="ECO:0000256" key="3">
    <source>
        <dbReference type="ARBA" id="ARBA00022729"/>
    </source>
</evidence>
<dbReference type="GO" id="GO:0046872">
    <property type="term" value="F:metal ion binding"/>
    <property type="evidence" value="ECO:0007669"/>
    <property type="project" value="InterPro"/>
</dbReference>
<feature type="compositionally biased region" description="Acidic residues" evidence="5">
    <location>
        <begin position="129"/>
        <end position="147"/>
    </location>
</feature>
<dbReference type="GO" id="GO:0007155">
    <property type="term" value="P:cell adhesion"/>
    <property type="evidence" value="ECO:0007669"/>
    <property type="project" value="InterPro"/>
</dbReference>
<keyword evidence="3 6" id="KW-0732">Signal</keyword>
<dbReference type="PRINTS" id="PR00691">
    <property type="entry name" value="ADHESINB"/>
</dbReference>
<proteinExistence type="inferred from homology"/>
<evidence type="ECO:0000313" key="8">
    <source>
        <dbReference type="Proteomes" id="UP000466848"/>
    </source>
</evidence>
<keyword evidence="8" id="KW-1185">Reference proteome</keyword>
<accession>A0A858BUQ4</accession>
<evidence type="ECO:0000256" key="5">
    <source>
        <dbReference type="SAM" id="MobiDB-lite"/>
    </source>
</evidence>
<evidence type="ECO:0000256" key="4">
    <source>
        <dbReference type="RuleBase" id="RU003512"/>
    </source>
</evidence>
<dbReference type="PANTHER" id="PTHR42953">
    <property type="entry name" value="HIGH-AFFINITY ZINC UPTAKE SYSTEM PROTEIN ZNUA-RELATED"/>
    <property type="match status" value="1"/>
</dbReference>
<dbReference type="PROSITE" id="PS51257">
    <property type="entry name" value="PROKAR_LIPOPROTEIN"/>
    <property type="match status" value="1"/>
</dbReference>
<dbReference type="GO" id="GO:0030001">
    <property type="term" value="P:metal ion transport"/>
    <property type="evidence" value="ECO:0007669"/>
    <property type="project" value="InterPro"/>
</dbReference>
<feature type="chain" id="PRO_5038558054" evidence="6">
    <location>
        <begin position="20"/>
        <end position="320"/>
    </location>
</feature>
<evidence type="ECO:0000256" key="2">
    <source>
        <dbReference type="ARBA" id="ARBA00022448"/>
    </source>
</evidence>
<name>A0A858BUQ4_9FIRM</name>
<dbReference type="Pfam" id="PF01297">
    <property type="entry name" value="ZnuA"/>
    <property type="match status" value="1"/>
</dbReference>
<reference evidence="7 8" key="1">
    <citation type="submission" date="2020-02" db="EMBL/GenBank/DDBJ databases">
        <authorList>
            <person name="Kim Y.B."/>
            <person name="Roh S.W."/>
        </authorList>
    </citation>
    <scope>NUCLEOTIDE SEQUENCE [LARGE SCALE GENOMIC DNA]</scope>
    <source>
        <strain evidence="7 8">DSM 103574</strain>
    </source>
</reference>
<evidence type="ECO:0000256" key="1">
    <source>
        <dbReference type="ARBA" id="ARBA00011028"/>
    </source>
</evidence>
<feature type="region of interest" description="Disordered" evidence="5">
    <location>
        <begin position="129"/>
        <end position="150"/>
    </location>
</feature>
<sequence length="320" mass="35274">MKKVLSIVLVLLLGTVVLAGCAQQEKPVKSEKLRVVTTIFPPYDFTRAIAGDKADITMLLPPGSETHSFEPTPQDIIKIKNCDVFIYVGGESDEWVKDVLASMDTSEMKIITLMDCVETVEEEIVEGMQDEEEAHDAADNEAEEPEYDEHVWTSPRNAKLIVQKISDALCQIDSANAEAYEQNTAAYLGKLDELDSKFQAVVDGAARKTLVFGDRFPFRYFADAYGLTYFAAFPGCSTETDASASTVKFLIDKMNAENIPVVFHIELSNEKMANTISEATGAKVLLFHACHNISKADFEAGKTYLDLMTANVSALKEALQ</sequence>